<accession>A0A915U1L7</accession>
<keyword evidence="3" id="KW-0067">ATP-binding</keyword>
<dbReference type="PROSITE" id="PS00297">
    <property type="entry name" value="HSP70_1"/>
    <property type="match status" value="1"/>
</dbReference>
<evidence type="ECO:0000256" key="3">
    <source>
        <dbReference type="ARBA" id="ARBA00022840"/>
    </source>
</evidence>
<keyword evidence="2" id="KW-0547">Nucleotide-binding</keyword>
<comment type="similarity">
    <text evidence="1">Belongs to the heat shock protein 70 family.</text>
</comment>
<proteinExistence type="inferred from homology"/>
<dbReference type="SUPFAM" id="SSF100920">
    <property type="entry name" value="Heat shock protein 70kD (HSP70), peptide-binding domain"/>
    <property type="match status" value="1"/>
</dbReference>
<dbReference type="EMBL" id="AP024233">
    <property type="protein sequence ID" value="BCO09758.1"/>
    <property type="molecule type" value="Genomic_DNA"/>
</dbReference>
<dbReference type="InterPro" id="IPR018181">
    <property type="entry name" value="Heat_shock_70_CS"/>
</dbReference>
<dbReference type="AlphaFoldDB" id="A0A915U1L7"/>
<dbReference type="PANTHER" id="PTHR19375">
    <property type="entry name" value="HEAT SHOCK PROTEIN 70KDA"/>
    <property type="match status" value="1"/>
</dbReference>
<dbReference type="InterPro" id="IPR013126">
    <property type="entry name" value="Hsp_70_fam"/>
</dbReference>
<dbReference type="Gene3D" id="2.60.34.10">
    <property type="entry name" value="Substrate Binding Domain Of DNAk, Chain A, domain 1"/>
    <property type="match status" value="1"/>
</dbReference>
<dbReference type="FunFam" id="3.30.420.40:FF:000071">
    <property type="entry name" value="Molecular chaperone DnaK"/>
    <property type="match status" value="1"/>
</dbReference>
<keyword evidence="6" id="KW-1185">Reference proteome</keyword>
<dbReference type="SUPFAM" id="SSF53067">
    <property type="entry name" value="Actin-like ATPase domain"/>
    <property type="match status" value="2"/>
</dbReference>
<evidence type="ECO:0000313" key="5">
    <source>
        <dbReference type="EMBL" id="BCO09758.1"/>
    </source>
</evidence>
<keyword evidence="4" id="KW-0143">Chaperone</keyword>
<dbReference type="PRINTS" id="PR00301">
    <property type="entry name" value="HEATSHOCK70"/>
</dbReference>
<dbReference type="Gene3D" id="3.30.420.40">
    <property type="match status" value="2"/>
</dbReference>
<name>A0A915U1L7_9BACT</name>
<evidence type="ECO:0000256" key="2">
    <source>
        <dbReference type="ARBA" id="ARBA00022741"/>
    </source>
</evidence>
<protein>
    <submittedName>
        <fullName evidence="5">Uncharacterized protein</fullName>
    </submittedName>
</protein>
<dbReference type="FunFam" id="3.90.640.10:FF:000003">
    <property type="entry name" value="Molecular chaperone DnaK"/>
    <property type="match status" value="1"/>
</dbReference>
<dbReference type="Proteomes" id="UP001063350">
    <property type="component" value="Chromosome"/>
</dbReference>
<sequence>MKQSEIIVGIDLGTTNSEVAVYENGSVTVIEGEDGKILPSYVGLDDTGELLVGVAARNQYVVYPERTVKSVKRMMGTPENIRLGDRDYTPQEISAMILRKLKNSAEKYLGRPVKKAVITVPAFFSDIQRQATREAGEIAGLEVVKMINEPTAATLVYESSNKSNKKVLVYDLGGGTFDVSVVMIEDDVIEVVASHGNNALGGDDFDALLEKVLRERVAEETGIQELDIQALARIRRAAEDAKKQLSFKPFAKVEEEYLLQVDGAPYHLNMELARHDYEEMITPLVEETMDGVHVVLRDADMVMADIDEVLLVGGSTRTPLVQERLEKEFGFAPRHELDPELCVSCGAALQGAMIGGLEVRAILVDITPYTFGTSAIGEVDGAFSLTAFVPLIKKNTPIPVTRSEVFFTAVDGQKEVEVKVYQGEAADALDNIEVGRFRVTGLQPLPAAMKSS</sequence>
<dbReference type="GO" id="GO:0005524">
    <property type="term" value="F:ATP binding"/>
    <property type="evidence" value="ECO:0007669"/>
    <property type="project" value="UniProtKB-KW"/>
</dbReference>
<dbReference type="PROSITE" id="PS00329">
    <property type="entry name" value="HSP70_2"/>
    <property type="match status" value="1"/>
</dbReference>
<reference evidence="5" key="1">
    <citation type="submission" date="2020-12" db="EMBL/GenBank/DDBJ databases">
        <title>Desulfobium dissulfuricans gen. nov., sp. nov., a novel mesophilic, sulfate-reducing bacterium isolated from a deep-sea hydrothermal vent.</title>
        <authorList>
            <person name="Hashimoto Y."/>
            <person name="Tame A."/>
            <person name="Sawayama S."/>
            <person name="Miyazaki J."/>
            <person name="Takai K."/>
            <person name="Nakagawa S."/>
        </authorList>
    </citation>
    <scope>NUCLEOTIDE SEQUENCE</scope>
    <source>
        <strain evidence="5">GF1</strain>
    </source>
</reference>
<dbReference type="InterPro" id="IPR043129">
    <property type="entry name" value="ATPase_NBD"/>
</dbReference>
<evidence type="ECO:0000256" key="4">
    <source>
        <dbReference type="ARBA" id="ARBA00023186"/>
    </source>
</evidence>
<dbReference type="Gene3D" id="3.90.640.10">
    <property type="entry name" value="Actin, Chain A, domain 4"/>
    <property type="match status" value="1"/>
</dbReference>
<dbReference type="GO" id="GO:0140662">
    <property type="term" value="F:ATP-dependent protein folding chaperone"/>
    <property type="evidence" value="ECO:0007669"/>
    <property type="project" value="InterPro"/>
</dbReference>
<organism evidence="5 6">
    <name type="scientific">Desulfolithobacter dissulfuricans</name>
    <dbReference type="NCBI Taxonomy" id="2795293"/>
    <lineage>
        <taxon>Bacteria</taxon>
        <taxon>Pseudomonadati</taxon>
        <taxon>Thermodesulfobacteriota</taxon>
        <taxon>Desulfobulbia</taxon>
        <taxon>Desulfobulbales</taxon>
        <taxon>Desulfobulbaceae</taxon>
        <taxon>Desulfolithobacter</taxon>
    </lineage>
</organism>
<dbReference type="InterPro" id="IPR029047">
    <property type="entry name" value="HSP70_peptide-bd_sf"/>
</dbReference>
<gene>
    <name evidence="5" type="ORF">GF1_21340</name>
</gene>
<evidence type="ECO:0000313" key="6">
    <source>
        <dbReference type="Proteomes" id="UP001063350"/>
    </source>
</evidence>
<evidence type="ECO:0000256" key="1">
    <source>
        <dbReference type="ARBA" id="ARBA00007381"/>
    </source>
</evidence>
<dbReference type="KEGG" id="ddu:GF1_21340"/>
<dbReference type="Pfam" id="PF00012">
    <property type="entry name" value="HSP70"/>
    <property type="match status" value="2"/>
</dbReference>